<sequence>MRWDLAGSSLGDSPKESGSSLGTRREIDGKKTGGLTVKLPEVAGVCESENLGDGQLLTVGKPPKSVGRSVGETLASTCYPRCLVQDRVPRNSGTCAVALYWILFAETATPSITVQERPRPYAWHRPREKWVPTAWMVLRVNGTLSKMDGVDALGASNLFPFASSRVVDLGFLARGPYLVLALWYSFCDFGWQNTDEAIPRRVLRLLCGSKINTVADAVFL</sequence>
<evidence type="ECO:0000256" key="1">
    <source>
        <dbReference type="SAM" id="MobiDB-lite"/>
    </source>
</evidence>
<name>A0A426YKA9_ENSVE</name>
<reference evidence="2 3" key="1">
    <citation type="journal article" date="2014" name="Agronomy (Basel)">
        <title>A Draft Genome Sequence for Ensete ventricosum, the Drought-Tolerant Tree Against Hunger.</title>
        <authorList>
            <person name="Harrison J."/>
            <person name="Moore K.A."/>
            <person name="Paszkiewicz K."/>
            <person name="Jones T."/>
            <person name="Grant M."/>
            <person name="Ambacheew D."/>
            <person name="Muzemil S."/>
            <person name="Studholme D.J."/>
        </authorList>
    </citation>
    <scope>NUCLEOTIDE SEQUENCE [LARGE SCALE GENOMIC DNA]</scope>
</reference>
<organism evidence="2 3">
    <name type="scientific">Ensete ventricosum</name>
    <name type="common">Abyssinian banana</name>
    <name type="synonym">Musa ensete</name>
    <dbReference type="NCBI Taxonomy" id="4639"/>
    <lineage>
        <taxon>Eukaryota</taxon>
        <taxon>Viridiplantae</taxon>
        <taxon>Streptophyta</taxon>
        <taxon>Embryophyta</taxon>
        <taxon>Tracheophyta</taxon>
        <taxon>Spermatophyta</taxon>
        <taxon>Magnoliopsida</taxon>
        <taxon>Liliopsida</taxon>
        <taxon>Zingiberales</taxon>
        <taxon>Musaceae</taxon>
        <taxon>Ensete</taxon>
    </lineage>
</organism>
<gene>
    <name evidence="2" type="ORF">B296_00029371</name>
</gene>
<comment type="caution">
    <text evidence="2">The sequence shown here is derived from an EMBL/GenBank/DDBJ whole genome shotgun (WGS) entry which is preliminary data.</text>
</comment>
<dbReference type="EMBL" id="AMZH03011861">
    <property type="protein sequence ID" value="RRT52097.1"/>
    <property type="molecule type" value="Genomic_DNA"/>
</dbReference>
<dbReference type="AlphaFoldDB" id="A0A426YKA9"/>
<accession>A0A426YKA9</accession>
<protein>
    <submittedName>
        <fullName evidence="2">Uncharacterized protein</fullName>
    </submittedName>
</protein>
<proteinExistence type="predicted"/>
<dbReference type="Proteomes" id="UP000287651">
    <property type="component" value="Unassembled WGS sequence"/>
</dbReference>
<evidence type="ECO:0000313" key="3">
    <source>
        <dbReference type="Proteomes" id="UP000287651"/>
    </source>
</evidence>
<evidence type="ECO:0000313" key="2">
    <source>
        <dbReference type="EMBL" id="RRT52097.1"/>
    </source>
</evidence>
<feature type="region of interest" description="Disordered" evidence="1">
    <location>
        <begin position="1"/>
        <end position="28"/>
    </location>
</feature>